<dbReference type="InterPro" id="IPR056162">
    <property type="entry name" value="WD40_MABP1-WDR62_2nd"/>
</dbReference>
<feature type="domain" description="MABP1/WDR62 second WD40" evidence="3">
    <location>
        <begin position="1"/>
        <end position="334"/>
    </location>
</feature>
<dbReference type="Proteomes" id="UP001212841">
    <property type="component" value="Unassembled WGS sequence"/>
</dbReference>
<feature type="compositionally biased region" description="Polar residues" evidence="2">
    <location>
        <begin position="727"/>
        <end position="737"/>
    </location>
</feature>
<feature type="region of interest" description="Disordered" evidence="2">
    <location>
        <begin position="837"/>
        <end position="856"/>
    </location>
</feature>
<feature type="compositionally biased region" description="Basic and acidic residues" evidence="2">
    <location>
        <begin position="526"/>
        <end position="542"/>
    </location>
</feature>
<dbReference type="SUPFAM" id="SSF50978">
    <property type="entry name" value="WD40 repeat-like"/>
    <property type="match status" value="1"/>
</dbReference>
<sequence length="1114" mass="120396">MPPNTFATYSSDGTVRFWNLDNPVEDEPTHYMKRNLYSKELLKVVYVDQAGIEKCKKRDGFETTDAEGVAGEKTGVRALRISADGSYMCSGDRAGNVRVHNLADFSQTLFLEAHEAEILSIDFTAGTDLDSPAFMATASRDRLIHIFDVRRDFHVIQTIDDHSSSISAVKFSDGGRRLVSCAADKSIIFRSIHELQDDGVSFTAYHTALGRSTANDLDIHPSSKYIISVTQDRRLDIYSTASGKCIRTHRPDPLDDSQFDASGGGFVKCAMDRTGSFVVTSGSDKCVRVFDFGGGGCVGRGWGHSEVVTGVAFTEDCRRLVTTGGEGCIFVWRLEDAVVDRMGRKAGLGDAGAESGTESLDGFRRASLGTDVGSVDVAGTEAEEGGEEGNELEEGVGDSRRKVLLEFSEKGLPGWARTRAKEGPPTPAAGPTRGRWQQRVGEEGITLFSELSDTDKPVAKFPTSQQQRRWSLESGASSPQRSAAGSPRGGSPIASPQHSPTMRKRGKGVVDRDIVVMDLDDEREDGETHGGDVLEILKKRVVPDGPSLESSPSGDLKQVEVTHREDAAVMDHPLNGGKQEQSGIVDENQGNGEQKASSQQGGEAAVTPWSEKTDAQNDEREEQTILVEPGEHEDAEVEGSFIAEEATSRERPSEADALLPGSEIGNDDSEGGSVVGDDNNVRKGDPSGDENSGGLVAIDAEELVPRPILHGIDVRQSLSAKHIATHQEATNSKSRNSLDLPESAVRDYVVHQDEPLQALQASSPSPGQPSSPPLTHAPINTQLAKLQVVGGEWAPSPASRARYMKARKEATAREVERMRLKLASMGIVWRSADERANAVGSLSSRPEGNSPRARAVSAGNLGMVGFGRKVGTVGVDRLFGGTATTSEESSKASSPGSQDVRTGPRLFDGQDSSNEIRSDDSTGHESTKSTPKRAVSAFESERPKSIVSALSVENDDAERLSGNIEDEANDESEGYEDDYEELEETEHHPTSPSALPSESDEIIDTLRDLEVLRSLAERSARRLVELVTQERNGEPDDQVGEMRQRMQDTLVDVRDTVGEALKSAGVPEHETPSRDGNEGGSREFGRDGMHDTLEKYSEMLVQLVKERLRGEPQT</sequence>
<dbReference type="InterPro" id="IPR036322">
    <property type="entry name" value="WD40_repeat_dom_sf"/>
</dbReference>
<dbReference type="InterPro" id="IPR052779">
    <property type="entry name" value="WDR62"/>
</dbReference>
<dbReference type="EMBL" id="JADGJD010000229">
    <property type="protein sequence ID" value="KAJ3053191.1"/>
    <property type="molecule type" value="Genomic_DNA"/>
</dbReference>
<reference evidence="4" key="1">
    <citation type="submission" date="2020-05" db="EMBL/GenBank/DDBJ databases">
        <title>Phylogenomic resolution of chytrid fungi.</title>
        <authorList>
            <person name="Stajich J.E."/>
            <person name="Amses K."/>
            <person name="Simmons R."/>
            <person name="Seto K."/>
            <person name="Myers J."/>
            <person name="Bonds A."/>
            <person name="Quandt C.A."/>
            <person name="Barry K."/>
            <person name="Liu P."/>
            <person name="Grigoriev I."/>
            <person name="Longcore J.E."/>
            <person name="James T.Y."/>
        </authorList>
    </citation>
    <scope>NUCLEOTIDE SEQUENCE</scope>
    <source>
        <strain evidence="4">JEL0318</strain>
    </source>
</reference>
<name>A0AAD5SFE1_9FUNG</name>
<proteinExistence type="predicted"/>
<protein>
    <recommendedName>
        <fullName evidence="3">MABP1/WDR62 second WD40 domain-containing protein</fullName>
    </recommendedName>
</protein>
<dbReference type="AlphaFoldDB" id="A0AAD5SFE1"/>
<dbReference type="Gene3D" id="2.130.10.10">
    <property type="entry name" value="YVTN repeat-like/Quinoprotein amine dehydrogenase"/>
    <property type="match status" value="2"/>
</dbReference>
<feature type="compositionally biased region" description="Polar residues" evidence="2">
    <location>
        <begin position="578"/>
        <end position="601"/>
    </location>
</feature>
<comment type="caution">
    <text evidence="4">The sequence shown here is derived from an EMBL/GenBank/DDBJ whole genome shotgun (WGS) entry which is preliminary data.</text>
</comment>
<feature type="compositionally biased region" description="Basic and acidic residues" evidence="2">
    <location>
        <begin position="557"/>
        <end position="569"/>
    </location>
</feature>
<feature type="compositionally biased region" description="Low complexity" evidence="2">
    <location>
        <begin position="881"/>
        <end position="897"/>
    </location>
</feature>
<gene>
    <name evidence="4" type="ORF">HK097_004848</name>
</gene>
<keyword evidence="5" id="KW-1185">Reference proteome</keyword>
<evidence type="ECO:0000313" key="4">
    <source>
        <dbReference type="EMBL" id="KAJ3053191.1"/>
    </source>
</evidence>
<evidence type="ECO:0000256" key="1">
    <source>
        <dbReference type="PROSITE-ProRule" id="PRU00221"/>
    </source>
</evidence>
<dbReference type="PANTHER" id="PTHR45589">
    <property type="entry name" value="WD REPEAT DOMAIN 62, ISOFORM G"/>
    <property type="match status" value="1"/>
</dbReference>
<feature type="region of interest" description="Disordered" evidence="2">
    <location>
        <begin position="722"/>
        <end position="780"/>
    </location>
</feature>
<feature type="region of interest" description="Disordered" evidence="2">
    <location>
        <begin position="413"/>
        <end position="698"/>
    </location>
</feature>
<organism evidence="4 5">
    <name type="scientific">Rhizophlyctis rosea</name>
    <dbReference type="NCBI Taxonomy" id="64517"/>
    <lineage>
        <taxon>Eukaryota</taxon>
        <taxon>Fungi</taxon>
        <taxon>Fungi incertae sedis</taxon>
        <taxon>Chytridiomycota</taxon>
        <taxon>Chytridiomycota incertae sedis</taxon>
        <taxon>Chytridiomycetes</taxon>
        <taxon>Rhizophlyctidales</taxon>
        <taxon>Rhizophlyctidaceae</taxon>
        <taxon>Rhizophlyctis</taxon>
    </lineage>
</organism>
<feature type="compositionally biased region" description="Basic and acidic residues" evidence="2">
    <location>
        <begin position="1067"/>
        <end position="1088"/>
    </location>
</feature>
<keyword evidence="1" id="KW-0853">WD repeat</keyword>
<feature type="compositionally biased region" description="Basic and acidic residues" evidence="2">
    <location>
        <begin position="914"/>
        <end position="927"/>
    </location>
</feature>
<feature type="region of interest" description="Disordered" evidence="2">
    <location>
        <begin position="1062"/>
        <end position="1088"/>
    </location>
</feature>
<dbReference type="InterPro" id="IPR015943">
    <property type="entry name" value="WD40/YVTN_repeat-like_dom_sf"/>
</dbReference>
<evidence type="ECO:0000259" key="3">
    <source>
        <dbReference type="Pfam" id="PF24782"/>
    </source>
</evidence>
<feature type="region of interest" description="Disordered" evidence="2">
    <location>
        <begin position="379"/>
        <end position="399"/>
    </location>
</feature>
<evidence type="ECO:0000313" key="5">
    <source>
        <dbReference type="Proteomes" id="UP001212841"/>
    </source>
</evidence>
<feature type="compositionally biased region" description="Polar residues" evidence="2">
    <location>
        <begin position="462"/>
        <end position="483"/>
    </location>
</feature>
<dbReference type="Pfam" id="PF24782">
    <property type="entry name" value="WD40_MABP1-WDR62_2nd"/>
    <property type="match status" value="1"/>
</dbReference>
<feature type="compositionally biased region" description="Basic and acidic residues" evidence="2">
    <location>
        <begin position="744"/>
        <end position="754"/>
    </location>
</feature>
<feature type="compositionally biased region" description="Acidic residues" evidence="2">
    <location>
        <begin position="381"/>
        <end position="396"/>
    </location>
</feature>
<evidence type="ECO:0000256" key="2">
    <source>
        <dbReference type="SAM" id="MobiDB-lite"/>
    </source>
</evidence>
<feature type="compositionally biased region" description="Acidic residues" evidence="2">
    <location>
        <begin position="964"/>
        <end position="984"/>
    </location>
</feature>
<dbReference type="PANTHER" id="PTHR45589:SF1">
    <property type="entry name" value="WD REPEAT DOMAIN 62, ISOFORM G"/>
    <property type="match status" value="1"/>
</dbReference>
<dbReference type="SMART" id="SM00320">
    <property type="entry name" value="WD40"/>
    <property type="match status" value="6"/>
</dbReference>
<feature type="region of interest" description="Disordered" evidence="2">
    <location>
        <begin position="881"/>
        <end position="1000"/>
    </location>
</feature>
<dbReference type="PROSITE" id="PS50082">
    <property type="entry name" value="WD_REPEATS_2"/>
    <property type="match status" value="1"/>
</dbReference>
<dbReference type="InterPro" id="IPR001680">
    <property type="entry name" value="WD40_rpt"/>
</dbReference>
<feature type="repeat" description="WD" evidence="1">
    <location>
        <begin position="301"/>
        <end position="335"/>
    </location>
</feature>
<accession>A0AAD5SFE1</accession>